<protein>
    <recommendedName>
        <fullName evidence="1">NmrA-like domain-containing protein</fullName>
    </recommendedName>
</protein>
<gene>
    <name evidence="2" type="ORF">E8E13_008190</name>
</gene>
<evidence type="ECO:0000313" key="2">
    <source>
        <dbReference type="EMBL" id="KAF3003107.1"/>
    </source>
</evidence>
<dbReference type="PANTHER" id="PTHR43162">
    <property type="match status" value="1"/>
</dbReference>
<dbReference type="Pfam" id="PF05368">
    <property type="entry name" value="NmrA"/>
    <property type="match status" value="1"/>
</dbReference>
<organism evidence="2 3">
    <name type="scientific">Curvularia kusanoi</name>
    <name type="common">Cochliobolus kusanoi</name>
    <dbReference type="NCBI Taxonomy" id="90978"/>
    <lineage>
        <taxon>Eukaryota</taxon>
        <taxon>Fungi</taxon>
        <taxon>Dikarya</taxon>
        <taxon>Ascomycota</taxon>
        <taxon>Pezizomycotina</taxon>
        <taxon>Dothideomycetes</taxon>
        <taxon>Pleosporomycetidae</taxon>
        <taxon>Pleosporales</taxon>
        <taxon>Pleosporineae</taxon>
        <taxon>Pleosporaceae</taxon>
        <taxon>Curvularia</taxon>
    </lineage>
</organism>
<accession>A0A9P4TFV7</accession>
<feature type="domain" description="NmrA-like" evidence="1">
    <location>
        <begin position="3"/>
        <end position="261"/>
    </location>
</feature>
<reference evidence="2" key="1">
    <citation type="submission" date="2019-04" db="EMBL/GenBank/DDBJ databases">
        <title>Sequencing of skin fungus with MAO and IRED activity.</title>
        <authorList>
            <person name="Marsaioli A.J."/>
            <person name="Bonatto J.M.C."/>
            <person name="Reis Junior O."/>
        </authorList>
    </citation>
    <scope>NUCLEOTIDE SEQUENCE</scope>
    <source>
        <strain evidence="2">30M1</strain>
    </source>
</reference>
<dbReference type="AlphaFoldDB" id="A0A9P4TFV7"/>
<dbReference type="EMBL" id="SWKU01000010">
    <property type="protein sequence ID" value="KAF3003107.1"/>
    <property type="molecule type" value="Genomic_DNA"/>
</dbReference>
<dbReference type="InterPro" id="IPR051604">
    <property type="entry name" value="Ergot_Alk_Oxidoreductase"/>
</dbReference>
<dbReference type="InterPro" id="IPR036291">
    <property type="entry name" value="NAD(P)-bd_dom_sf"/>
</dbReference>
<evidence type="ECO:0000259" key="1">
    <source>
        <dbReference type="Pfam" id="PF05368"/>
    </source>
</evidence>
<dbReference type="PANTHER" id="PTHR43162:SF1">
    <property type="entry name" value="PRESTALK A DIFFERENTIATION PROTEIN A"/>
    <property type="match status" value="1"/>
</dbReference>
<dbReference type="InterPro" id="IPR008030">
    <property type="entry name" value="NmrA-like"/>
</dbReference>
<dbReference type="Proteomes" id="UP000801428">
    <property type="component" value="Unassembled WGS sequence"/>
</dbReference>
<proteinExistence type="predicted"/>
<dbReference type="OrthoDB" id="419598at2759"/>
<dbReference type="SUPFAM" id="SSF51735">
    <property type="entry name" value="NAD(P)-binding Rossmann-fold domains"/>
    <property type="match status" value="1"/>
</dbReference>
<comment type="caution">
    <text evidence="2">The sequence shown here is derived from an EMBL/GenBank/DDBJ whole genome shotgun (WGS) entry which is preliminary data.</text>
</comment>
<name>A0A9P4TFV7_CURKU</name>
<sequence length="310" mass="33438">MTSVIVFGPTGQVGSVVARTAAGLGAKVWLAMRDTSKSIPGLTRDAEASGGFQRVQADLEKPETVSQAVKTSGAKRAFIYLVHHASDHLKGAISALKDSGVEFVVFLSSFTILVDRGLREVPSTDLIPHVHAQVEANLDDIFGSDNYVAVRPGCFVTNLLSEKKGIVANDVKLYGADFEQDSIVPSDIGKVAGNILVSGPRHGHKKVYVYGPQVRSIHDSVAKIGEVLQKDVKITTLGPKEGYDNYLKMGMPPSFADYMTKTLSSKGPDKGNGERFPNYEEGVKNVSLYTGRPPTSLEDWVKENKALFDA</sequence>
<evidence type="ECO:0000313" key="3">
    <source>
        <dbReference type="Proteomes" id="UP000801428"/>
    </source>
</evidence>
<keyword evidence="3" id="KW-1185">Reference proteome</keyword>
<dbReference type="Gene3D" id="3.40.50.720">
    <property type="entry name" value="NAD(P)-binding Rossmann-like Domain"/>
    <property type="match status" value="1"/>
</dbReference>